<feature type="compositionally biased region" description="Low complexity" evidence="1">
    <location>
        <begin position="993"/>
        <end position="1005"/>
    </location>
</feature>
<sequence length="1139" mass="127717">MGNILLLDCLKTEKNPEASTIIALIARHSPARLLQVLPEASNRIFSWPETFLWSGTPQQATLAFVFEPTAEDQIFSLSAQAGPDSNDIKDIIANPTLQKSFISPEEAETRYNQGHDTYAISRSQAIRPKGILLMVDDPISRIAAYALLQEIKRKSPENKKAAVDPLVLYTINSNSGVHSIKPYHESRLLEDFYISLTHPITMPWHFLNLQIFSNLKPDISVMKTRLGIGTAAHNLPLLTRWILLGAINPTATAIFESSTKLFLELDSLELTLEKKSWIICRLWQFHEYTANSRKKAALKQIIENLTIGLPNNLPLPDDAIISILQRENAQKILTNIHTQGFFYATYPGFQTKSNLLQYLPTLVSILSHIYYKSPIRLCQQLNLIINTPAQNKHAEDIANTVIAPAIGVLTKEHEYLICAMDNLSPLALPPFLYHLHLKHKGFPAQTIQALKTILSSKSPTQERAVLTYLVTSYWSNQPFSHQVFESATPENLINLEPDVFEAVVLKYPAVGLTAIKYISVQIAKTLTPKTIRWLIRSYEAQELAARKTIYRIVSSHESDEANVFVKQENLATAHEIIENLIQRNPISLHGHPQAARELPLLRDKNEIPLLLQVAKHCHQTLVQMLESALFIALSILKADSGATATPNIFLHALENPHPIAALDTLLRQPQIKQLLQGTNPSILRQISELLIAHKLLVIDALKSEEYCDTLTTLYQLELFTPSLEDLYLPLSLKNMDIESTVIYLRNIDSCYLSHPTIPMLNNFSSSQILLSFLHYGLFDISHRIIHQCTQKSVSLPLQSLRKETNVKLTPSLIGLAKDQLRISPQELDLMSTLTDLLNWILQQEGHYFQPHDRTAKEHCIARNQELAEPDTIVIRPKPKALTSGSKKESKKRQTISTEVIANEIRDHLNENPGYIYRSKQELREIFNCGSDRIDDVLQILQHEYGIQANTIIRSLQQTNQSSAQPALKRRHVEMQPASAQPAPKRRHVEKQPASAAASAHGSPASRVENQAIQMPKFQRIANLIKHSLEESDDCMYASKTAITALYDCCMETANRAITYLEETYSISPSSFIRTKQACEPGTLAINSDGAAAAAAAEQQPVSNPDEERDDIDDGEISFFASAYSPSKHSSGNRSPSPNG</sequence>
<name>A0ABT1L674_9GAMM</name>
<comment type="caution">
    <text evidence="2">The sequence shown here is derived from an EMBL/GenBank/DDBJ whole genome shotgun (WGS) entry which is preliminary data.</text>
</comment>
<feature type="compositionally biased region" description="Acidic residues" evidence="1">
    <location>
        <begin position="1104"/>
        <end position="1115"/>
    </location>
</feature>
<gene>
    <name evidence="2" type="ORF">MKS91_05075</name>
</gene>
<evidence type="ECO:0000313" key="2">
    <source>
        <dbReference type="EMBL" id="MCP8352652.1"/>
    </source>
</evidence>
<dbReference type="EMBL" id="JAKUDN010000002">
    <property type="protein sequence ID" value="MCP8352652.1"/>
    <property type="molecule type" value="Genomic_DNA"/>
</dbReference>
<reference evidence="2 3" key="1">
    <citation type="journal article" date="2022" name="Nat. Microbiol.">
        <title>The microbiome of a bacterivorous marine choanoflagellate contains a resource-demanding obligate bacterial associate.</title>
        <authorList>
            <person name="Needham D.M."/>
            <person name="Poirier C."/>
            <person name="Bachy C."/>
            <person name="George E.E."/>
            <person name="Wilken S."/>
            <person name="Yung C.C.M."/>
            <person name="Limardo A.J."/>
            <person name="Morando M."/>
            <person name="Sudek L."/>
            <person name="Malmstrom R.R."/>
            <person name="Keeling P.J."/>
            <person name="Santoro A.E."/>
            <person name="Worden A.Z."/>
        </authorList>
    </citation>
    <scope>NUCLEOTIDE SEQUENCE [LARGE SCALE GENOMIC DNA]</scope>
    <source>
        <strain evidence="2 3">Comchoano-2</strain>
    </source>
</reference>
<protein>
    <submittedName>
        <fullName evidence="2">Uncharacterized protein</fullName>
    </submittedName>
</protein>
<dbReference type="Proteomes" id="UP001320768">
    <property type="component" value="Unassembled WGS sequence"/>
</dbReference>
<evidence type="ECO:0000313" key="3">
    <source>
        <dbReference type="Proteomes" id="UP001320768"/>
    </source>
</evidence>
<feature type="region of interest" description="Disordered" evidence="1">
    <location>
        <begin position="1091"/>
        <end position="1115"/>
    </location>
</feature>
<keyword evidence="3" id="KW-1185">Reference proteome</keyword>
<dbReference type="RefSeq" id="WP_258569756.1">
    <property type="nucleotide sequence ID" value="NZ_JAKUDN010000002.1"/>
</dbReference>
<feature type="region of interest" description="Disordered" evidence="1">
    <location>
        <begin position="959"/>
        <end position="1005"/>
    </location>
</feature>
<proteinExistence type="predicted"/>
<evidence type="ECO:0000256" key="1">
    <source>
        <dbReference type="SAM" id="MobiDB-lite"/>
    </source>
</evidence>
<accession>A0ABT1L674</accession>
<organism evidence="2 3">
    <name type="scientific">Candidatus Synchoanobacter obligatus</name>
    <dbReference type="NCBI Taxonomy" id="2919597"/>
    <lineage>
        <taxon>Bacteria</taxon>
        <taxon>Pseudomonadati</taxon>
        <taxon>Pseudomonadota</taxon>
        <taxon>Gammaproteobacteria</taxon>
        <taxon>Candidatus Comchoanobacterales</taxon>
        <taxon>Candidatus Comchoanobacteraceae</taxon>
        <taxon>Candidatus Synchoanobacter</taxon>
    </lineage>
</organism>